<name>A0A1H8A4R0_9FIRM</name>
<keyword evidence="3" id="KW-1185">Reference proteome</keyword>
<evidence type="ECO:0000256" key="1">
    <source>
        <dbReference type="SAM" id="Phobius"/>
    </source>
</evidence>
<dbReference type="AlphaFoldDB" id="A0A1H8A4R0"/>
<protein>
    <recommendedName>
        <fullName evidence="4">NTF2-like N-terminal transpeptidase domain-containing protein</fullName>
    </recommendedName>
</protein>
<evidence type="ECO:0008006" key="4">
    <source>
        <dbReference type="Google" id="ProtNLM"/>
    </source>
</evidence>
<dbReference type="STRING" id="474960.SAMN05216180_1118"/>
<sequence>MQQTYIPAKKKKRLFLMALLLFFLTMLIIVICSLAWLWQYLARYEANTPNASLQRYADWLKAGDYDAIYASSGFQANRFTKKEDYIRYIKSTFKGEQSTATFIKKPSQTPNSMLYDMYLEGKRAGSLEVTPSAPGSDYRWTARAQLPCIEKFTITAPAHVKVMVNGEELGIDVSSNNEPAKYYNGVQQQDLIPNQIRYDVEGLLLPPVVTAQKQNGEPCKVIKESATKIIVSVPVSKEVQKQHEELLEKAAKTYAAYITMDAGFSELRQYLFDKTEFYNAIKDFYNGWYIPHDSFECRNVKLSDLFEYSDNDYTGSISFDYVIKKGTKEYVYPSSYQLSFIKINNQWKLINIVTR</sequence>
<reference evidence="2 3" key="1">
    <citation type="submission" date="2016-10" db="EMBL/GenBank/DDBJ databases">
        <authorList>
            <person name="de Groot N.N."/>
        </authorList>
    </citation>
    <scope>NUCLEOTIDE SEQUENCE [LARGE SCALE GENOMIC DNA]</scope>
    <source>
        <strain evidence="2 3">CGMCC 1.5070</strain>
    </source>
</reference>
<keyword evidence="1" id="KW-0812">Transmembrane</keyword>
<keyword evidence="1" id="KW-1133">Transmembrane helix</keyword>
<gene>
    <name evidence="2" type="ORF">SAMN05216180_1118</name>
</gene>
<keyword evidence="1" id="KW-0472">Membrane</keyword>
<feature type="transmembrane region" description="Helical" evidence="1">
    <location>
        <begin position="14"/>
        <end position="38"/>
    </location>
</feature>
<accession>A0A1H8A4R0</accession>
<dbReference type="EMBL" id="FOCG01000001">
    <property type="protein sequence ID" value="SEM65725.1"/>
    <property type="molecule type" value="Genomic_DNA"/>
</dbReference>
<organism evidence="2 3">
    <name type="scientific">Hydrogenoanaerobacterium saccharovorans</name>
    <dbReference type="NCBI Taxonomy" id="474960"/>
    <lineage>
        <taxon>Bacteria</taxon>
        <taxon>Bacillati</taxon>
        <taxon>Bacillota</taxon>
        <taxon>Clostridia</taxon>
        <taxon>Eubacteriales</taxon>
        <taxon>Oscillospiraceae</taxon>
        <taxon>Hydrogenoanaerobacterium</taxon>
    </lineage>
</organism>
<dbReference type="OrthoDB" id="9994108at2"/>
<dbReference type="RefSeq" id="WP_092752465.1">
    <property type="nucleotide sequence ID" value="NZ_FOCG01000001.1"/>
</dbReference>
<dbReference type="Proteomes" id="UP000199158">
    <property type="component" value="Unassembled WGS sequence"/>
</dbReference>
<proteinExistence type="predicted"/>
<evidence type="ECO:0000313" key="2">
    <source>
        <dbReference type="EMBL" id="SEM65725.1"/>
    </source>
</evidence>
<evidence type="ECO:0000313" key="3">
    <source>
        <dbReference type="Proteomes" id="UP000199158"/>
    </source>
</evidence>